<keyword evidence="9 12" id="KW-0501">Molybdenum cofactor biosynthesis</keyword>
<dbReference type="InterPro" id="IPR013483">
    <property type="entry name" value="MoaA"/>
</dbReference>
<comment type="caution">
    <text evidence="14">The sequence shown here is derived from an EMBL/GenBank/DDBJ whole genome shotgun (WGS) entry which is preliminary data.</text>
</comment>
<dbReference type="EMBL" id="PUIA01000057">
    <property type="protein sequence ID" value="PQO27363.1"/>
    <property type="molecule type" value="Genomic_DNA"/>
</dbReference>
<evidence type="ECO:0000256" key="5">
    <source>
        <dbReference type="ARBA" id="ARBA00022741"/>
    </source>
</evidence>
<evidence type="ECO:0000256" key="12">
    <source>
        <dbReference type="HAMAP-Rule" id="MF_01225"/>
    </source>
</evidence>
<keyword evidence="6 12" id="KW-0408">Iron</keyword>
<protein>
    <recommendedName>
        <fullName evidence="1 12">GTP 3',8-cyclase</fullName>
        <ecNumber evidence="1 12">4.1.99.22</ecNumber>
    </recommendedName>
    <alternativeName>
        <fullName evidence="12">Molybdenum cofactor biosynthesis protein A</fullName>
    </alternativeName>
</protein>
<dbReference type="CDD" id="cd21117">
    <property type="entry name" value="Twitch_MoaA"/>
    <property type="match status" value="1"/>
</dbReference>
<dbReference type="PANTHER" id="PTHR22960">
    <property type="entry name" value="MOLYBDOPTERIN COFACTOR SYNTHESIS PROTEIN A"/>
    <property type="match status" value="1"/>
</dbReference>
<keyword evidence="4 12" id="KW-0479">Metal-binding</keyword>
<dbReference type="GO" id="GO:0061799">
    <property type="term" value="F:cyclic pyranopterin monophosphate synthase activity"/>
    <property type="evidence" value="ECO:0007669"/>
    <property type="project" value="TreeGrafter"/>
</dbReference>
<evidence type="ECO:0000256" key="3">
    <source>
        <dbReference type="ARBA" id="ARBA00022691"/>
    </source>
</evidence>
<dbReference type="SFLD" id="SFLDG01383">
    <property type="entry name" value="cyclic_pyranopterin_phosphate"/>
    <property type="match status" value="1"/>
</dbReference>
<evidence type="ECO:0000256" key="8">
    <source>
        <dbReference type="ARBA" id="ARBA00023134"/>
    </source>
</evidence>
<keyword evidence="3 12" id="KW-0949">S-adenosyl-L-methionine</keyword>
<comment type="caution">
    <text evidence="12">Lacks conserved residue(s) required for the propagation of feature annotation.</text>
</comment>
<dbReference type="GO" id="GO:0061798">
    <property type="term" value="F:GTP 3',8'-cyclase activity"/>
    <property type="evidence" value="ECO:0007669"/>
    <property type="project" value="UniProtKB-UniRule"/>
</dbReference>
<comment type="pathway">
    <text evidence="12">Cofactor biosynthesis; molybdopterin biosynthesis.</text>
</comment>
<evidence type="ECO:0000256" key="1">
    <source>
        <dbReference type="ARBA" id="ARBA00012167"/>
    </source>
</evidence>
<dbReference type="InterPro" id="IPR007197">
    <property type="entry name" value="rSAM"/>
</dbReference>
<gene>
    <name evidence="12 14" type="primary">moaA</name>
    <name evidence="14" type="ORF">C5Y96_17630</name>
</gene>
<comment type="subunit">
    <text evidence="12">Monomer and homodimer.</text>
</comment>
<keyword evidence="7 12" id="KW-0411">Iron-sulfur</keyword>
<dbReference type="InterPro" id="IPR013785">
    <property type="entry name" value="Aldolase_TIM"/>
</dbReference>
<dbReference type="SFLD" id="SFLDG01067">
    <property type="entry name" value="SPASM/twitch_domain_containing"/>
    <property type="match status" value="1"/>
</dbReference>
<dbReference type="Pfam" id="PF06463">
    <property type="entry name" value="Mob_synth_C"/>
    <property type="match status" value="1"/>
</dbReference>
<feature type="binding site" evidence="12">
    <location>
        <position position="75"/>
    </location>
    <ligand>
        <name>S-adenosyl-L-methionine</name>
        <dbReference type="ChEBI" id="CHEBI:59789"/>
    </ligand>
</feature>
<feature type="binding site" evidence="12">
    <location>
        <position position="262"/>
    </location>
    <ligand>
        <name>[4Fe-4S] cluster</name>
        <dbReference type="ChEBI" id="CHEBI:49883"/>
        <label>2</label>
        <note>4Fe-4S-substrate</note>
    </ligand>
</feature>
<dbReference type="GO" id="GO:0006777">
    <property type="term" value="P:Mo-molybdopterin cofactor biosynthetic process"/>
    <property type="evidence" value="ECO:0007669"/>
    <property type="project" value="UniProtKB-UniRule"/>
</dbReference>
<evidence type="ECO:0000259" key="13">
    <source>
        <dbReference type="PROSITE" id="PS51918"/>
    </source>
</evidence>
<keyword evidence="10 12" id="KW-0456">Lyase</keyword>
<feature type="binding site" evidence="12">
    <location>
        <position position="279"/>
    </location>
    <ligand>
        <name>[4Fe-4S] cluster</name>
        <dbReference type="ChEBI" id="CHEBI:49883"/>
        <label>2</label>
        <note>4Fe-4S-substrate</note>
    </ligand>
</feature>
<dbReference type="GO" id="GO:0005525">
    <property type="term" value="F:GTP binding"/>
    <property type="evidence" value="ECO:0007669"/>
    <property type="project" value="UniProtKB-UniRule"/>
</dbReference>
<comment type="function">
    <text evidence="12">Catalyzes the cyclization of GTP to (8S)-3',8-cyclo-7,8-dihydroguanosine 5'-triphosphate.</text>
</comment>
<name>A0A2S8F5C1_9BACT</name>
<feature type="binding site" evidence="12">
    <location>
        <position position="265"/>
    </location>
    <ligand>
        <name>[4Fe-4S] cluster</name>
        <dbReference type="ChEBI" id="CHEBI:49883"/>
        <label>2</label>
        <note>4Fe-4S-substrate</note>
    </ligand>
</feature>
<evidence type="ECO:0000256" key="11">
    <source>
        <dbReference type="ARBA" id="ARBA00048697"/>
    </source>
</evidence>
<dbReference type="RefSeq" id="WP_105356024.1">
    <property type="nucleotide sequence ID" value="NZ_PUIA01000057.1"/>
</dbReference>
<organism evidence="14 15">
    <name type="scientific">Blastopirellula marina</name>
    <dbReference type="NCBI Taxonomy" id="124"/>
    <lineage>
        <taxon>Bacteria</taxon>
        <taxon>Pseudomonadati</taxon>
        <taxon>Planctomycetota</taxon>
        <taxon>Planctomycetia</taxon>
        <taxon>Pirellulales</taxon>
        <taxon>Pirellulaceae</taxon>
        <taxon>Blastopirellula</taxon>
    </lineage>
</organism>
<evidence type="ECO:0000256" key="2">
    <source>
        <dbReference type="ARBA" id="ARBA00022485"/>
    </source>
</evidence>
<keyword evidence="2 12" id="KW-0004">4Fe-4S</keyword>
<dbReference type="CDD" id="cd01335">
    <property type="entry name" value="Radical_SAM"/>
    <property type="match status" value="1"/>
</dbReference>
<feature type="binding site" evidence="12">
    <location>
        <position position="71"/>
    </location>
    <ligand>
        <name>GTP</name>
        <dbReference type="ChEBI" id="CHEBI:37565"/>
    </ligand>
</feature>
<accession>A0A2S8F5C1</accession>
<dbReference type="InterPro" id="IPR040064">
    <property type="entry name" value="MoaA-like"/>
</dbReference>
<dbReference type="Proteomes" id="UP000240009">
    <property type="component" value="Unassembled WGS sequence"/>
</dbReference>
<dbReference type="SFLD" id="SFLDG01386">
    <property type="entry name" value="main_SPASM_domain-containing"/>
    <property type="match status" value="1"/>
</dbReference>
<dbReference type="SFLD" id="SFLDS00029">
    <property type="entry name" value="Radical_SAM"/>
    <property type="match status" value="1"/>
</dbReference>
<dbReference type="InterPro" id="IPR010505">
    <property type="entry name" value="MoaA_twitch"/>
</dbReference>
<evidence type="ECO:0000256" key="10">
    <source>
        <dbReference type="ARBA" id="ARBA00023239"/>
    </source>
</evidence>
<dbReference type="PANTHER" id="PTHR22960:SF0">
    <property type="entry name" value="MOLYBDENUM COFACTOR BIOSYNTHESIS PROTEIN 1"/>
    <property type="match status" value="1"/>
</dbReference>
<feature type="binding site" evidence="12">
    <location>
        <position position="35"/>
    </location>
    <ligand>
        <name>[4Fe-4S] cluster</name>
        <dbReference type="ChEBI" id="CHEBI:49883"/>
        <label>1</label>
        <note>4Fe-4S-S-AdoMet</note>
    </ligand>
</feature>
<dbReference type="SUPFAM" id="SSF102114">
    <property type="entry name" value="Radical SAM enzymes"/>
    <property type="match status" value="1"/>
</dbReference>
<feature type="binding site" evidence="12">
    <location>
        <position position="21"/>
    </location>
    <ligand>
        <name>GTP</name>
        <dbReference type="ChEBI" id="CHEBI:37565"/>
    </ligand>
</feature>
<evidence type="ECO:0000256" key="7">
    <source>
        <dbReference type="ARBA" id="ARBA00023014"/>
    </source>
</evidence>
<dbReference type="NCBIfam" id="TIGR02666">
    <property type="entry name" value="moaA"/>
    <property type="match status" value="1"/>
</dbReference>
<dbReference type="InterPro" id="IPR058240">
    <property type="entry name" value="rSAM_sf"/>
</dbReference>
<sequence length="335" mass="37831">MSIEPNTPLIDRFGRVHTSLRISVTDRCNIRCFYCMPLENVRFKPRDELLTFEEMTRVVRVAAGHGINKLRLTGGEPLVRSNLSQLIRMLKQVPGIQEIALTTNGILLTDQAADLKSAGLDRLNVSLDALGEEMFERITRRQGVQKVIDGIVAAQAAGFRDIRLNAVAIQNLTEGEIVPLANFARENDLHLRFIEFMPLDADRAWDRNQVLSGRQLREIISREVTPLHDDDRPDKSQPAIDYQYVDGRQRVGFINSVTEPFCGTCNRLRITAEGQLRNCLFGVEEWDTRPILRNGGTDVDLSERLHDCVQAKKPSHGMDSPEFVPPERAMYQIGG</sequence>
<dbReference type="InterPro" id="IPR000385">
    <property type="entry name" value="MoaA_NifB_PqqE_Fe-S-bd_CS"/>
</dbReference>
<reference evidence="14 15" key="1">
    <citation type="submission" date="2018-02" db="EMBL/GenBank/DDBJ databases">
        <title>Comparative genomes isolates from brazilian mangrove.</title>
        <authorList>
            <person name="Araujo J.E."/>
            <person name="Taketani R.G."/>
            <person name="Silva M.C.P."/>
            <person name="Loureco M.V."/>
            <person name="Andreote F.D."/>
        </authorList>
    </citation>
    <scope>NUCLEOTIDE SEQUENCE [LARGE SCALE GENOMIC DNA]</scope>
    <source>
        <strain evidence="14 15">HEX-2 MGV</strain>
    </source>
</reference>
<feature type="binding site" evidence="12">
    <location>
        <position position="32"/>
    </location>
    <ligand>
        <name>[4Fe-4S] cluster</name>
        <dbReference type="ChEBI" id="CHEBI:49883"/>
        <label>1</label>
        <note>4Fe-4S-S-AdoMet</note>
    </ligand>
</feature>
<feature type="binding site" evidence="12">
    <location>
        <position position="197"/>
    </location>
    <ligand>
        <name>S-adenosyl-L-methionine</name>
        <dbReference type="ChEBI" id="CHEBI:59789"/>
    </ligand>
</feature>
<keyword evidence="5 12" id="KW-0547">Nucleotide-binding</keyword>
<feature type="binding site" evidence="12">
    <location>
        <position position="102"/>
    </location>
    <ligand>
        <name>GTP</name>
        <dbReference type="ChEBI" id="CHEBI:37565"/>
    </ligand>
</feature>
<feature type="domain" description="Radical SAM core" evidence="13">
    <location>
        <begin position="12"/>
        <end position="243"/>
    </location>
</feature>
<feature type="binding site" evidence="12">
    <location>
        <position position="126"/>
    </location>
    <ligand>
        <name>S-adenosyl-L-methionine</name>
        <dbReference type="ChEBI" id="CHEBI:59789"/>
    </ligand>
</feature>
<evidence type="ECO:0000256" key="9">
    <source>
        <dbReference type="ARBA" id="ARBA00023150"/>
    </source>
</evidence>
<dbReference type="GO" id="GO:1904047">
    <property type="term" value="F:S-adenosyl-L-methionine binding"/>
    <property type="evidence" value="ECO:0007669"/>
    <property type="project" value="UniProtKB-UniRule"/>
</dbReference>
<evidence type="ECO:0000256" key="4">
    <source>
        <dbReference type="ARBA" id="ARBA00022723"/>
    </source>
</evidence>
<dbReference type="UniPathway" id="UPA00344"/>
<dbReference type="GO" id="GO:0046872">
    <property type="term" value="F:metal ion binding"/>
    <property type="evidence" value="ECO:0007669"/>
    <property type="project" value="UniProtKB-KW"/>
</dbReference>
<dbReference type="SMART" id="SM00729">
    <property type="entry name" value="Elp3"/>
    <property type="match status" value="1"/>
</dbReference>
<dbReference type="HAMAP" id="MF_01225_B">
    <property type="entry name" value="MoaA_B"/>
    <property type="match status" value="1"/>
</dbReference>
<proteinExistence type="inferred from homology"/>
<dbReference type="InterPro" id="IPR050105">
    <property type="entry name" value="MoCo_biosynth_MoaA/MoaC"/>
</dbReference>
<dbReference type="EC" id="4.1.99.22" evidence="1 12"/>
<dbReference type="AlphaFoldDB" id="A0A2S8F5C1"/>
<dbReference type="NCBIfam" id="NF001199">
    <property type="entry name" value="PRK00164.2-1"/>
    <property type="match status" value="1"/>
</dbReference>
<keyword evidence="8 12" id="KW-0342">GTP-binding</keyword>
<feature type="binding site" evidence="12">
    <location>
        <position position="34"/>
    </location>
    <ligand>
        <name>S-adenosyl-L-methionine</name>
        <dbReference type="ChEBI" id="CHEBI:59789"/>
    </ligand>
</feature>
<feature type="binding site" evidence="12">
    <location>
        <position position="28"/>
    </location>
    <ligand>
        <name>[4Fe-4S] cluster</name>
        <dbReference type="ChEBI" id="CHEBI:49883"/>
        <label>1</label>
        <note>4Fe-4S-S-AdoMet</note>
    </ligand>
</feature>
<dbReference type="GO" id="GO:0051539">
    <property type="term" value="F:4 iron, 4 sulfur cluster binding"/>
    <property type="evidence" value="ECO:0007669"/>
    <property type="project" value="UniProtKB-UniRule"/>
</dbReference>
<comment type="cofactor">
    <cofactor evidence="12">
        <name>[4Fe-4S] cluster</name>
        <dbReference type="ChEBI" id="CHEBI:49883"/>
    </cofactor>
    <text evidence="12">Binds 2 [4Fe-4S] clusters. Binds 1 [4Fe-4S] cluster coordinated with 3 cysteines and an exchangeable S-adenosyl-L-methionine and 1 [4Fe-4S] cluster coordinated with 3 cysteines and the GTP-derived substrate.</text>
</comment>
<comment type="similarity">
    <text evidence="12">Belongs to the radical SAM superfamily. MoaA family.</text>
</comment>
<evidence type="ECO:0000256" key="6">
    <source>
        <dbReference type="ARBA" id="ARBA00023004"/>
    </source>
</evidence>
<dbReference type="InterPro" id="IPR006638">
    <property type="entry name" value="Elp3/MiaA/NifB-like_rSAM"/>
</dbReference>
<comment type="catalytic activity">
    <reaction evidence="11 12">
        <text>GTP + AH2 + S-adenosyl-L-methionine = (8S)-3',8-cyclo-7,8-dihydroguanosine 5'-triphosphate + 5'-deoxyadenosine + L-methionine + A + H(+)</text>
        <dbReference type="Rhea" id="RHEA:49576"/>
        <dbReference type="ChEBI" id="CHEBI:13193"/>
        <dbReference type="ChEBI" id="CHEBI:15378"/>
        <dbReference type="ChEBI" id="CHEBI:17319"/>
        <dbReference type="ChEBI" id="CHEBI:17499"/>
        <dbReference type="ChEBI" id="CHEBI:37565"/>
        <dbReference type="ChEBI" id="CHEBI:57844"/>
        <dbReference type="ChEBI" id="CHEBI:59789"/>
        <dbReference type="ChEBI" id="CHEBI:131766"/>
        <dbReference type="EC" id="4.1.99.22"/>
    </reaction>
</comment>
<dbReference type="Gene3D" id="3.20.20.70">
    <property type="entry name" value="Aldolase class I"/>
    <property type="match status" value="1"/>
</dbReference>
<dbReference type="PROSITE" id="PS01305">
    <property type="entry name" value="MOAA_NIFB_PQQE"/>
    <property type="match status" value="1"/>
</dbReference>
<dbReference type="Pfam" id="PF04055">
    <property type="entry name" value="Radical_SAM"/>
    <property type="match status" value="1"/>
</dbReference>
<dbReference type="OrthoDB" id="9763993at2"/>
<dbReference type="PROSITE" id="PS51918">
    <property type="entry name" value="RADICAL_SAM"/>
    <property type="match status" value="1"/>
</dbReference>
<evidence type="ECO:0000313" key="15">
    <source>
        <dbReference type="Proteomes" id="UP000240009"/>
    </source>
</evidence>
<evidence type="ECO:0000313" key="14">
    <source>
        <dbReference type="EMBL" id="PQO27363.1"/>
    </source>
</evidence>
<feature type="binding site" evidence="12">
    <location>
        <begin position="267"/>
        <end position="269"/>
    </location>
    <ligand>
        <name>GTP</name>
        <dbReference type="ChEBI" id="CHEBI:37565"/>
    </ligand>
</feature>